<dbReference type="EMBL" id="JAQMWT010000350">
    <property type="protein sequence ID" value="KAJ8603486.1"/>
    <property type="molecule type" value="Genomic_DNA"/>
</dbReference>
<gene>
    <name evidence="2" type="ORF">CTAYLR_005138</name>
</gene>
<dbReference type="SUPFAM" id="SSF49764">
    <property type="entry name" value="HSP20-like chaperones"/>
    <property type="match status" value="1"/>
</dbReference>
<organism evidence="2 3">
    <name type="scientific">Chrysophaeum taylorii</name>
    <dbReference type="NCBI Taxonomy" id="2483200"/>
    <lineage>
        <taxon>Eukaryota</taxon>
        <taxon>Sar</taxon>
        <taxon>Stramenopiles</taxon>
        <taxon>Ochrophyta</taxon>
        <taxon>Pelagophyceae</taxon>
        <taxon>Pelagomonadales</taxon>
        <taxon>Pelagomonadaceae</taxon>
        <taxon>Chrysophaeum</taxon>
    </lineage>
</organism>
<dbReference type="Proteomes" id="UP001230188">
    <property type="component" value="Unassembled WGS sequence"/>
</dbReference>
<reference evidence="2" key="1">
    <citation type="submission" date="2023-01" db="EMBL/GenBank/DDBJ databases">
        <title>Metagenome sequencing of chrysophaentin producing Chrysophaeum taylorii.</title>
        <authorList>
            <person name="Davison J."/>
            <person name="Bewley C."/>
        </authorList>
    </citation>
    <scope>NUCLEOTIDE SEQUENCE</scope>
    <source>
        <strain evidence="2">NIES-1699</strain>
    </source>
</reference>
<dbReference type="AlphaFoldDB" id="A0AAD7UDY9"/>
<dbReference type="Gene3D" id="2.60.40.790">
    <property type="match status" value="1"/>
</dbReference>
<evidence type="ECO:0000313" key="3">
    <source>
        <dbReference type="Proteomes" id="UP001230188"/>
    </source>
</evidence>
<sequence length="203" mass="22547">MDDQTIELVIAGLRSVSDALILDKRWLDVARAIDRACAFMEMNDAAKARSELDKAIGGLPTLADGSPRFPEHVKLVQDARDALPKGDLVNPRVSKKLMRIEDGFTFEQCIGEPESTVIIPVPEETKPEDVWVEFRVSHLVVRVRGHEKQPAVIDGPLSQPIALDGCAWSLTSEGPQRVLYVAIEKKAPEFVWSSFFKEAGPMR</sequence>
<dbReference type="PROSITE" id="PS51203">
    <property type="entry name" value="CS"/>
    <property type="match status" value="1"/>
</dbReference>
<protein>
    <recommendedName>
        <fullName evidence="1">CS domain-containing protein</fullName>
    </recommendedName>
</protein>
<accession>A0AAD7UDY9</accession>
<proteinExistence type="predicted"/>
<dbReference type="InterPro" id="IPR008978">
    <property type="entry name" value="HSP20-like_chaperone"/>
</dbReference>
<evidence type="ECO:0000313" key="2">
    <source>
        <dbReference type="EMBL" id="KAJ8603486.1"/>
    </source>
</evidence>
<comment type="caution">
    <text evidence="2">The sequence shown here is derived from an EMBL/GenBank/DDBJ whole genome shotgun (WGS) entry which is preliminary data.</text>
</comment>
<feature type="domain" description="CS" evidence="1">
    <location>
        <begin position="99"/>
        <end position="196"/>
    </location>
</feature>
<keyword evidence="3" id="KW-1185">Reference proteome</keyword>
<name>A0AAD7UDY9_9STRA</name>
<evidence type="ECO:0000259" key="1">
    <source>
        <dbReference type="PROSITE" id="PS51203"/>
    </source>
</evidence>
<dbReference type="InterPro" id="IPR007052">
    <property type="entry name" value="CS_dom"/>
</dbReference>
<dbReference type="Pfam" id="PF04969">
    <property type="entry name" value="CS"/>
    <property type="match status" value="1"/>
</dbReference>